<keyword evidence="5 10" id="KW-0732">Signal</keyword>
<dbReference type="InterPro" id="IPR015510">
    <property type="entry name" value="PGRP"/>
</dbReference>
<feature type="chain" id="PRO_5002818269" description="Peptidoglycan-recognition protein" evidence="10">
    <location>
        <begin position="27"/>
        <end position="192"/>
    </location>
</feature>
<dbReference type="InParanoid" id="B4MM58"/>
<accession>B4MM58</accession>
<dbReference type="KEGG" id="dwi:6638857"/>
<dbReference type="PANTHER" id="PTHR11022">
    <property type="entry name" value="PEPTIDOGLYCAN RECOGNITION PROTEIN"/>
    <property type="match status" value="1"/>
</dbReference>
<organism evidence="13 14">
    <name type="scientific">Drosophila willistoni</name>
    <name type="common">Fruit fly</name>
    <dbReference type="NCBI Taxonomy" id="7260"/>
    <lineage>
        <taxon>Eukaryota</taxon>
        <taxon>Metazoa</taxon>
        <taxon>Ecdysozoa</taxon>
        <taxon>Arthropoda</taxon>
        <taxon>Hexapoda</taxon>
        <taxon>Insecta</taxon>
        <taxon>Pterygota</taxon>
        <taxon>Neoptera</taxon>
        <taxon>Endopterygota</taxon>
        <taxon>Diptera</taxon>
        <taxon>Brachycera</taxon>
        <taxon>Muscomorpha</taxon>
        <taxon>Ephydroidea</taxon>
        <taxon>Drosophilidae</taxon>
        <taxon>Drosophila</taxon>
        <taxon>Sophophora</taxon>
    </lineage>
</organism>
<protein>
    <recommendedName>
        <fullName evidence="8">Peptidoglycan-recognition protein</fullName>
    </recommendedName>
</protein>
<evidence type="ECO:0000259" key="11">
    <source>
        <dbReference type="SMART" id="SM00644"/>
    </source>
</evidence>
<keyword evidence="3" id="KW-0964">Secreted</keyword>
<dbReference type="InterPro" id="IPR017331">
    <property type="entry name" value="Peptidoglycan_recognition"/>
</dbReference>
<dbReference type="GO" id="GO:0009253">
    <property type="term" value="P:peptidoglycan catabolic process"/>
    <property type="evidence" value="ECO:0007669"/>
    <property type="project" value="InterPro"/>
</dbReference>
<dbReference type="AlphaFoldDB" id="B4MM58"/>
<dbReference type="GO" id="GO:0042834">
    <property type="term" value="F:peptidoglycan binding"/>
    <property type="evidence" value="ECO:0007669"/>
    <property type="project" value="InterPro"/>
</dbReference>
<sequence>MMEATIKFPALAVALLCCALAFGSDALTIEPRSSWGAVSARSPLRIRGAVDYVIIHHSDNPNGCTTSEQCKRMIKAIQSDHKGRRNFSDIGYNFIVAGDGKVYEGRGFGLAGSHAPNYNRNSIGIVFIGNFENQAPSQQMLQNAKDLIALAKQGGHLKDDYTLLGHRQTKATACPGTALYNEIKTWPKWRSI</sequence>
<dbReference type="FunFam" id="3.40.80.10:FF:000001">
    <property type="entry name" value="Peptidoglycan recognition protein 1"/>
    <property type="match status" value="1"/>
</dbReference>
<feature type="domain" description="N-acetylmuramoyl-L-alanine amidase" evidence="11">
    <location>
        <begin position="39"/>
        <end position="176"/>
    </location>
</feature>
<dbReference type="GO" id="GO:0045087">
    <property type="term" value="P:innate immune response"/>
    <property type="evidence" value="ECO:0007669"/>
    <property type="project" value="UniProtKB-KW"/>
</dbReference>
<evidence type="ECO:0000256" key="6">
    <source>
        <dbReference type="ARBA" id="ARBA00022859"/>
    </source>
</evidence>
<keyword evidence="7" id="KW-1015">Disulfide bond</keyword>
<keyword evidence="4 8" id="KW-0399">Innate immunity</keyword>
<feature type="signal peptide" evidence="10">
    <location>
        <begin position="1"/>
        <end position="26"/>
    </location>
</feature>
<dbReference type="InterPro" id="IPR036505">
    <property type="entry name" value="Amidase/PGRP_sf"/>
</dbReference>
<evidence type="ECO:0000259" key="12">
    <source>
        <dbReference type="SMART" id="SM00701"/>
    </source>
</evidence>
<dbReference type="STRING" id="7260.B4MM58"/>
<evidence type="ECO:0000313" key="14">
    <source>
        <dbReference type="Proteomes" id="UP000007798"/>
    </source>
</evidence>
<evidence type="ECO:0000256" key="2">
    <source>
        <dbReference type="ARBA" id="ARBA00007553"/>
    </source>
</evidence>
<keyword evidence="13" id="KW-0378">Hydrolase</keyword>
<dbReference type="PhylomeDB" id="B4MM58"/>
<dbReference type="GO" id="GO:0008270">
    <property type="term" value="F:zinc ion binding"/>
    <property type="evidence" value="ECO:0007669"/>
    <property type="project" value="InterPro"/>
</dbReference>
<feature type="domain" description="Peptidoglycan recognition protein family" evidence="12">
    <location>
        <begin position="27"/>
        <end position="170"/>
    </location>
</feature>
<keyword evidence="6 8" id="KW-0391">Immunity</keyword>
<dbReference type="eggNOG" id="ENOG502QR3D">
    <property type="taxonomic scope" value="Eukaryota"/>
</dbReference>
<gene>
    <name evidence="13" type="primary">Dwil\GK17343</name>
    <name evidence="13" type="ORF">Dwil_GK17343</name>
</gene>
<proteinExistence type="inferred from homology"/>
<dbReference type="SUPFAM" id="SSF55846">
    <property type="entry name" value="N-acetylmuramoyl-L-alanine amidase-like"/>
    <property type="match status" value="1"/>
</dbReference>
<keyword evidence="14" id="KW-1185">Reference proteome</keyword>
<evidence type="ECO:0000256" key="8">
    <source>
        <dbReference type="PIRNR" id="PIRNR037945"/>
    </source>
</evidence>
<evidence type="ECO:0000256" key="1">
    <source>
        <dbReference type="ARBA" id="ARBA00004613"/>
    </source>
</evidence>
<name>B4MM58_DROWI</name>
<dbReference type="EMBL" id="CH963847">
    <property type="protein sequence ID" value="EDW73067.1"/>
    <property type="molecule type" value="Genomic_DNA"/>
</dbReference>
<dbReference type="Proteomes" id="UP000007798">
    <property type="component" value="Unassembled WGS sequence"/>
</dbReference>
<dbReference type="GO" id="GO:0005576">
    <property type="term" value="C:extracellular region"/>
    <property type="evidence" value="ECO:0007669"/>
    <property type="project" value="UniProtKB-SubCell"/>
</dbReference>
<dbReference type="GO" id="GO:0008745">
    <property type="term" value="F:N-acetylmuramoyl-L-alanine amidase activity"/>
    <property type="evidence" value="ECO:0007669"/>
    <property type="project" value="EnsemblMetazoa"/>
</dbReference>
<dbReference type="InterPro" id="IPR006619">
    <property type="entry name" value="PGRP_domain_met/bac"/>
</dbReference>
<dbReference type="HOGENOM" id="CLU_037559_3_2_1"/>
<dbReference type="SMART" id="SM00644">
    <property type="entry name" value="Ami_2"/>
    <property type="match status" value="1"/>
</dbReference>
<evidence type="ECO:0000256" key="10">
    <source>
        <dbReference type="SAM" id="SignalP"/>
    </source>
</evidence>
<reference evidence="13 14" key="1">
    <citation type="journal article" date="2007" name="Nature">
        <title>Evolution of genes and genomes on the Drosophila phylogeny.</title>
        <authorList>
            <consortium name="Drosophila 12 Genomes Consortium"/>
            <person name="Clark A.G."/>
            <person name="Eisen M.B."/>
            <person name="Smith D.R."/>
            <person name="Bergman C.M."/>
            <person name="Oliver B."/>
            <person name="Markow T.A."/>
            <person name="Kaufman T.C."/>
            <person name="Kellis M."/>
            <person name="Gelbart W."/>
            <person name="Iyer V.N."/>
            <person name="Pollard D.A."/>
            <person name="Sackton T.B."/>
            <person name="Larracuente A.M."/>
            <person name="Singh N.D."/>
            <person name="Abad J.P."/>
            <person name="Abt D.N."/>
            <person name="Adryan B."/>
            <person name="Aguade M."/>
            <person name="Akashi H."/>
            <person name="Anderson W.W."/>
            <person name="Aquadro C.F."/>
            <person name="Ardell D.H."/>
            <person name="Arguello R."/>
            <person name="Artieri C.G."/>
            <person name="Barbash D.A."/>
            <person name="Barker D."/>
            <person name="Barsanti P."/>
            <person name="Batterham P."/>
            <person name="Batzoglou S."/>
            <person name="Begun D."/>
            <person name="Bhutkar A."/>
            <person name="Blanco E."/>
            <person name="Bosak S.A."/>
            <person name="Bradley R.K."/>
            <person name="Brand A.D."/>
            <person name="Brent M.R."/>
            <person name="Brooks A.N."/>
            <person name="Brown R.H."/>
            <person name="Butlin R.K."/>
            <person name="Caggese C."/>
            <person name="Calvi B.R."/>
            <person name="Bernardo de Carvalho A."/>
            <person name="Caspi A."/>
            <person name="Castrezana S."/>
            <person name="Celniker S.E."/>
            <person name="Chang J.L."/>
            <person name="Chapple C."/>
            <person name="Chatterji S."/>
            <person name="Chinwalla A."/>
            <person name="Civetta A."/>
            <person name="Clifton S.W."/>
            <person name="Comeron J.M."/>
            <person name="Costello J.C."/>
            <person name="Coyne J.A."/>
            <person name="Daub J."/>
            <person name="David R.G."/>
            <person name="Delcher A.L."/>
            <person name="Delehaunty K."/>
            <person name="Do C.B."/>
            <person name="Ebling H."/>
            <person name="Edwards K."/>
            <person name="Eickbush T."/>
            <person name="Evans J.D."/>
            <person name="Filipski A."/>
            <person name="Findeiss S."/>
            <person name="Freyhult E."/>
            <person name="Fulton L."/>
            <person name="Fulton R."/>
            <person name="Garcia A.C."/>
            <person name="Gardiner A."/>
            <person name="Garfield D.A."/>
            <person name="Garvin B.E."/>
            <person name="Gibson G."/>
            <person name="Gilbert D."/>
            <person name="Gnerre S."/>
            <person name="Godfrey J."/>
            <person name="Good R."/>
            <person name="Gotea V."/>
            <person name="Gravely B."/>
            <person name="Greenberg A.J."/>
            <person name="Griffiths-Jones S."/>
            <person name="Gross S."/>
            <person name="Guigo R."/>
            <person name="Gustafson E.A."/>
            <person name="Haerty W."/>
            <person name="Hahn M.W."/>
            <person name="Halligan D.L."/>
            <person name="Halpern A.L."/>
            <person name="Halter G.M."/>
            <person name="Han M.V."/>
            <person name="Heger A."/>
            <person name="Hillier L."/>
            <person name="Hinrichs A.S."/>
            <person name="Holmes I."/>
            <person name="Hoskins R.A."/>
            <person name="Hubisz M.J."/>
            <person name="Hultmark D."/>
            <person name="Huntley M.A."/>
            <person name="Jaffe D.B."/>
            <person name="Jagadeeshan S."/>
            <person name="Jeck W.R."/>
            <person name="Johnson J."/>
            <person name="Jones C.D."/>
            <person name="Jordan W.C."/>
            <person name="Karpen G.H."/>
            <person name="Kataoka E."/>
            <person name="Keightley P.D."/>
            <person name="Kheradpour P."/>
            <person name="Kirkness E.F."/>
            <person name="Koerich L.B."/>
            <person name="Kristiansen K."/>
            <person name="Kudrna D."/>
            <person name="Kulathinal R.J."/>
            <person name="Kumar S."/>
            <person name="Kwok R."/>
            <person name="Lander E."/>
            <person name="Langley C.H."/>
            <person name="Lapoint R."/>
            <person name="Lazzaro B.P."/>
            <person name="Lee S.J."/>
            <person name="Levesque L."/>
            <person name="Li R."/>
            <person name="Lin C.F."/>
            <person name="Lin M.F."/>
            <person name="Lindblad-Toh K."/>
            <person name="Llopart A."/>
            <person name="Long M."/>
            <person name="Low L."/>
            <person name="Lozovsky E."/>
            <person name="Lu J."/>
            <person name="Luo M."/>
            <person name="Machado C.A."/>
            <person name="Makalowski W."/>
            <person name="Marzo M."/>
            <person name="Matsuda M."/>
            <person name="Matzkin L."/>
            <person name="McAllister B."/>
            <person name="McBride C.S."/>
            <person name="McKernan B."/>
            <person name="McKernan K."/>
            <person name="Mendez-Lago M."/>
            <person name="Minx P."/>
            <person name="Mollenhauer M.U."/>
            <person name="Montooth K."/>
            <person name="Mount S.M."/>
            <person name="Mu X."/>
            <person name="Myers E."/>
            <person name="Negre B."/>
            <person name="Newfeld S."/>
            <person name="Nielsen R."/>
            <person name="Noor M.A."/>
            <person name="O'Grady P."/>
            <person name="Pachter L."/>
            <person name="Papaceit M."/>
            <person name="Parisi M.J."/>
            <person name="Parisi M."/>
            <person name="Parts L."/>
            <person name="Pedersen J.S."/>
            <person name="Pesole G."/>
            <person name="Phillippy A.M."/>
            <person name="Ponting C.P."/>
            <person name="Pop M."/>
            <person name="Porcelli D."/>
            <person name="Powell J.R."/>
            <person name="Prohaska S."/>
            <person name="Pruitt K."/>
            <person name="Puig M."/>
            <person name="Quesneville H."/>
            <person name="Ram K.R."/>
            <person name="Rand D."/>
            <person name="Rasmussen M.D."/>
            <person name="Reed L.K."/>
            <person name="Reenan R."/>
            <person name="Reily A."/>
            <person name="Remington K.A."/>
            <person name="Rieger T.T."/>
            <person name="Ritchie M.G."/>
            <person name="Robin C."/>
            <person name="Rogers Y.H."/>
            <person name="Rohde C."/>
            <person name="Rozas J."/>
            <person name="Rubenfield M.J."/>
            <person name="Ruiz A."/>
            <person name="Russo S."/>
            <person name="Salzberg S.L."/>
            <person name="Sanchez-Gracia A."/>
            <person name="Saranga D.J."/>
            <person name="Sato H."/>
            <person name="Schaeffer S.W."/>
            <person name="Schatz M.C."/>
            <person name="Schlenke T."/>
            <person name="Schwartz R."/>
            <person name="Segarra C."/>
            <person name="Singh R.S."/>
            <person name="Sirot L."/>
            <person name="Sirota M."/>
            <person name="Sisneros N.B."/>
            <person name="Smith C.D."/>
            <person name="Smith T.F."/>
            <person name="Spieth J."/>
            <person name="Stage D.E."/>
            <person name="Stark A."/>
            <person name="Stephan W."/>
            <person name="Strausberg R.L."/>
            <person name="Strempel S."/>
            <person name="Sturgill D."/>
            <person name="Sutton G."/>
            <person name="Sutton G.G."/>
            <person name="Tao W."/>
            <person name="Teichmann S."/>
            <person name="Tobari Y.N."/>
            <person name="Tomimura Y."/>
            <person name="Tsolas J.M."/>
            <person name="Valente V.L."/>
            <person name="Venter E."/>
            <person name="Venter J.C."/>
            <person name="Vicario S."/>
            <person name="Vieira F.G."/>
            <person name="Vilella A.J."/>
            <person name="Villasante A."/>
            <person name="Walenz B."/>
            <person name="Wang J."/>
            <person name="Wasserman M."/>
            <person name="Watts T."/>
            <person name="Wilson D."/>
            <person name="Wilson R.K."/>
            <person name="Wing R.A."/>
            <person name="Wolfner M.F."/>
            <person name="Wong A."/>
            <person name="Wong G.K."/>
            <person name="Wu C.I."/>
            <person name="Wu G."/>
            <person name="Yamamoto D."/>
            <person name="Yang H.P."/>
            <person name="Yang S.P."/>
            <person name="Yorke J.A."/>
            <person name="Yoshida K."/>
            <person name="Zdobnov E."/>
            <person name="Zhang P."/>
            <person name="Zhang Y."/>
            <person name="Zimin A.V."/>
            <person name="Baldwin J."/>
            <person name="Abdouelleil A."/>
            <person name="Abdulkadir J."/>
            <person name="Abebe A."/>
            <person name="Abera B."/>
            <person name="Abreu J."/>
            <person name="Acer S.C."/>
            <person name="Aftuck L."/>
            <person name="Alexander A."/>
            <person name="An P."/>
            <person name="Anderson E."/>
            <person name="Anderson S."/>
            <person name="Arachi H."/>
            <person name="Azer M."/>
            <person name="Bachantsang P."/>
            <person name="Barry A."/>
            <person name="Bayul T."/>
            <person name="Berlin A."/>
            <person name="Bessette D."/>
            <person name="Bloom T."/>
            <person name="Blye J."/>
            <person name="Boguslavskiy L."/>
            <person name="Bonnet C."/>
            <person name="Boukhgalter B."/>
            <person name="Bourzgui I."/>
            <person name="Brown A."/>
            <person name="Cahill P."/>
            <person name="Channer S."/>
            <person name="Cheshatsang Y."/>
            <person name="Chuda L."/>
            <person name="Citroen M."/>
            <person name="Collymore A."/>
            <person name="Cooke P."/>
            <person name="Costello M."/>
            <person name="D'Aco K."/>
            <person name="Daza R."/>
            <person name="De Haan G."/>
            <person name="DeGray S."/>
            <person name="DeMaso C."/>
            <person name="Dhargay N."/>
            <person name="Dooley K."/>
            <person name="Dooley E."/>
            <person name="Doricent M."/>
            <person name="Dorje P."/>
            <person name="Dorjee K."/>
            <person name="Dupes A."/>
            <person name="Elong R."/>
            <person name="Falk J."/>
            <person name="Farina A."/>
            <person name="Faro S."/>
            <person name="Ferguson D."/>
            <person name="Fisher S."/>
            <person name="Foley C.D."/>
            <person name="Franke A."/>
            <person name="Friedrich D."/>
            <person name="Gadbois L."/>
            <person name="Gearin G."/>
            <person name="Gearin C.R."/>
            <person name="Giannoukos G."/>
            <person name="Goode T."/>
            <person name="Graham J."/>
            <person name="Grandbois E."/>
            <person name="Grewal S."/>
            <person name="Gyaltsen K."/>
            <person name="Hafez N."/>
            <person name="Hagos B."/>
            <person name="Hall J."/>
            <person name="Henson C."/>
            <person name="Hollinger A."/>
            <person name="Honan T."/>
            <person name="Huard M.D."/>
            <person name="Hughes L."/>
            <person name="Hurhula B."/>
            <person name="Husby M.E."/>
            <person name="Kamat A."/>
            <person name="Kanga B."/>
            <person name="Kashin S."/>
            <person name="Khazanovich D."/>
            <person name="Kisner P."/>
            <person name="Lance K."/>
            <person name="Lara M."/>
            <person name="Lee W."/>
            <person name="Lennon N."/>
            <person name="Letendre F."/>
            <person name="LeVine R."/>
            <person name="Lipovsky A."/>
            <person name="Liu X."/>
            <person name="Liu J."/>
            <person name="Liu S."/>
            <person name="Lokyitsang T."/>
            <person name="Lokyitsang Y."/>
            <person name="Lubonja R."/>
            <person name="Lui A."/>
            <person name="MacDonald P."/>
            <person name="Magnisalis V."/>
            <person name="Maru K."/>
            <person name="Matthews C."/>
            <person name="McCusker W."/>
            <person name="McDonough S."/>
            <person name="Mehta T."/>
            <person name="Meldrim J."/>
            <person name="Meneus L."/>
            <person name="Mihai O."/>
            <person name="Mihalev A."/>
            <person name="Mihova T."/>
            <person name="Mittelman R."/>
            <person name="Mlenga V."/>
            <person name="Montmayeur A."/>
            <person name="Mulrain L."/>
            <person name="Navidi A."/>
            <person name="Naylor J."/>
            <person name="Negash T."/>
            <person name="Nguyen T."/>
            <person name="Nguyen N."/>
            <person name="Nicol R."/>
            <person name="Norbu C."/>
            <person name="Norbu N."/>
            <person name="Novod N."/>
            <person name="O'Neill B."/>
            <person name="Osman S."/>
            <person name="Markiewicz E."/>
            <person name="Oyono O.L."/>
            <person name="Patti C."/>
            <person name="Phunkhang P."/>
            <person name="Pierre F."/>
            <person name="Priest M."/>
            <person name="Raghuraman S."/>
            <person name="Rege F."/>
            <person name="Reyes R."/>
            <person name="Rise C."/>
            <person name="Rogov P."/>
            <person name="Ross K."/>
            <person name="Ryan E."/>
            <person name="Settipalli S."/>
            <person name="Shea T."/>
            <person name="Sherpa N."/>
            <person name="Shi L."/>
            <person name="Shih D."/>
            <person name="Sparrow T."/>
            <person name="Spaulding J."/>
            <person name="Stalker J."/>
            <person name="Stange-Thomann N."/>
            <person name="Stavropoulos S."/>
            <person name="Stone C."/>
            <person name="Strader C."/>
            <person name="Tesfaye S."/>
            <person name="Thomson T."/>
            <person name="Thoulutsang Y."/>
            <person name="Thoulutsang D."/>
            <person name="Topham K."/>
            <person name="Topping I."/>
            <person name="Tsamla T."/>
            <person name="Vassiliev H."/>
            <person name="Vo A."/>
            <person name="Wangchuk T."/>
            <person name="Wangdi T."/>
            <person name="Weiand M."/>
            <person name="Wilkinson J."/>
            <person name="Wilson A."/>
            <person name="Yadav S."/>
            <person name="Young G."/>
            <person name="Yu Q."/>
            <person name="Zembek L."/>
            <person name="Zhong D."/>
            <person name="Zimmer A."/>
            <person name="Zwirko Z."/>
            <person name="Jaffe D.B."/>
            <person name="Alvarez P."/>
            <person name="Brockman W."/>
            <person name="Butler J."/>
            <person name="Chin C."/>
            <person name="Gnerre S."/>
            <person name="Grabherr M."/>
            <person name="Kleber M."/>
            <person name="Mauceli E."/>
            <person name="MacCallum I."/>
        </authorList>
    </citation>
    <scope>NUCLEOTIDE SEQUENCE [LARGE SCALE GENOMIC DNA]</scope>
    <source>
        <strain evidence="14">Tucson 14030-0811.24</strain>
    </source>
</reference>
<evidence type="ECO:0000256" key="9">
    <source>
        <dbReference type="PIRSR" id="PIRSR037945-1"/>
    </source>
</evidence>
<dbReference type="OMA" id="QTDHKGR"/>
<comment type="similarity">
    <text evidence="2 8">Belongs to the N-acetylmuramoyl-L-alanine amidase 2 family.</text>
</comment>
<dbReference type="OrthoDB" id="10001926at2759"/>
<evidence type="ECO:0000256" key="4">
    <source>
        <dbReference type="ARBA" id="ARBA00022588"/>
    </source>
</evidence>
<evidence type="ECO:0000313" key="13">
    <source>
        <dbReference type="EMBL" id="EDW73067.1"/>
    </source>
</evidence>
<evidence type="ECO:0000256" key="7">
    <source>
        <dbReference type="ARBA" id="ARBA00023157"/>
    </source>
</evidence>
<evidence type="ECO:0000256" key="5">
    <source>
        <dbReference type="ARBA" id="ARBA00022729"/>
    </source>
</evidence>
<evidence type="ECO:0000256" key="3">
    <source>
        <dbReference type="ARBA" id="ARBA00022525"/>
    </source>
</evidence>
<dbReference type="Pfam" id="PF01510">
    <property type="entry name" value="Amidase_2"/>
    <property type="match status" value="1"/>
</dbReference>
<dbReference type="Gene3D" id="3.40.80.10">
    <property type="entry name" value="Peptidoglycan recognition protein-like"/>
    <property type="match status" value="1"/>
</dbReference>
<dbReference type="FunCoup" id="B4MM58">
    <property type="interactions" value="65"/>
</dbReference>
<dbReference type="PANTHER" id="PTHR11022:SF75">
    <property type="entry name" value="PEPTIDOGLYCAN-RECOGNITION PROTEIN SB1-RELATED"/>
    <property type="match status" value="1"/>
</dbReference>
<dbReference type="InterPro" id="IPR002502">
    <property type="entry name" value="Amidase_domain"/>
</dbReference>
<dbReference type="CDD" id="cd06583">
    <property type="entry name" value="PGRP"/>
    <property type="match status" value="1"/>
</dbReference>
<feature type="disulfide bond" evidence="9">
    <location>
        <begin position="64"/>
        <end position="70"/>
    </location>
</feature>
<dbReference type="PIRSF" id="PIRSF037945">
    <property type="entry name" value="PGRPs"/>
    <property type="match status" value="1"/>
</dbReference>
<comment type="subcellular location">
    <subcellularLocation>
        <location evidence="1">Secreted</location>
    </subcellularLocation>
</comment>
<dbReference type="SMART" id="SM00701">
    <property type="entry name" value="PGRP"/>
    <property type="match status" value="1"/>
</dbReference>